<dbReference type="NCBIfam" id="TIGR00243">
    <property type="entry name" value="Dxr"/>
    <property type="match status" value="1"/>
</dbReference>
<dbReference type="GO" id="GO:0070402">
    <property type="term" value="F:NADPH binding"/>
    <property type="evidence" value="ECO:0007669"/>
    <property type="project" value="InterPro"/>
</dbReference>
<dbReference type="SUPFAM" id="SSF51735">
    <property type="entry name" value="NAD(P)-binding Rossmann-fold domains"/>
    <property type="match status" value="1"/>
</dbReference>
<dbReference type="HAMAP" id="MF_00183">
    <property type="entry name" value="DXP_reductoisom"/>
    <property type="match status" value="1"/>
</dbReference>
<organism evidence="13 14">
    <name type="scientific">Candidatus Kinetoplastidibacterium blastocrithidiae TCC012E</name>
    <dbReference type="NCBI Taxonomy" id="1208922"/>
    <lineage>
        <taxon>Bacteria</taxon>
        <taxon>Pseudomonadati</taxon>
        <taxon>Pseudomonadota</taxon>
        <taxon>Betaproteobacteria</taxon>
        <taxon>Candidatus Kinetoplastidibacterium</taxon>
    </lineage>
</organism>
<dbReference type="GO" id="GO:0051484">
    <property type="term" value="P:isopentenyl diphosphate biosynthetic process, methylerythritol 4-phosphate pathway involved in terpenoid biosynthetic process"/>
    <property type="evidence" value="ECO:0007669"/>
    <property type="project" value="TreeGrafter"/>
</dbReference>
<name>M1M0G1_9PROT</name>
<keyword evidence="14" id="KW-1185">Reference proteome</keyword>
<dbReference type="Gene3D" id="3.40.50.720">
    <property type="entry name" value="NAD(P)-binding Rossmann-like Domain"/>
    <property type="match status" value="1"/>
</dbReference>
<feature type="binding site" evidence="9">
    <location>
        <position position="216"/>
    </location>
    <ligand>
        <name>NADPH</name>
        <dbReference type="ChEBI" id="CHEBI:57783"/>
    </ligand>
</feature>
<dbReference type="EC" id="1.1.1.267" evidence="9"/>
<evidence type="ECO:0000259" key="10">
    <source>
        <dbReference type="Pfam" id="PF02670"/>
    </source>
</evidence>
<comment type="function">
    <text evidence="9">Catalyzes the NADPH-dependent rearrangement and reduction of 1-deoxy-D-xylulose-5-phosphate (DXP) to 2-C-methyl-D-erythritol 4-phosphate (MEP).</text>
</comment>
<dbReference type="Pfam" id="PF08436">
    <property type="entry name" value="DXP_redisom_C"/>
    <property type="match status" value="1"/>
</dbReference>
<dbReference type="SUPFAM" id="SSF69055">
    <property type="entry name" value="1-deoxy-D-xylulose-5-phosphate reductoisomerase, C-terminal domain"/>
    <property type="match status" value="1"/>
</dbReference>
<evidence type="ECO:0000259" key="12">
    <source>
        <dbReference type="Pfam" id="PF13288"/>
    </source>
</evidence>
<dbReference type="AlphaFoldDB" id="M1M0G1"/>
<protein>
    <recommendedName>
        <fullName evidence="9">1-deoxy-D-xylulose 5-phosphate reductoisomerase</fullName>
        <shortName evidence="9">DXP reductoisomerase</shortName>
        <ecNumber evidence="9">1.1.1.267</ecNumber>
    </recommendedName>
    <alternativeName>
        <fullName evidence="9">1-deoxyxylulose-5-phosphate reductoisomerase</fullName>
    </alternativeName>
    <alternativeName>
        <fullName evidence="9">2-C-methyl-D-erythritol 4-phosphate synthase</fullName>
    </alternativeName>
</protein>
<evidence type="ECO:0000313" key="14">
    <source>
        <dbReference type="Proteomes" id="UP000011563"/>
    </source>
</evidence>
<dbReference type="InterPro" id="IPR013512">
    <property type="entry name" value="DXP_reductoisomerase_N"/>
</dbReference>
<dbReference type="GO" id="GO:0016853">
    <property type="term" value="F:isomerase activity"/>
    <property type="evidence" value="ECO:0007669"/>
    <property type="project" value="UniProtKB-KW"/>
</dbReference>
<evidence type="ECO:0000256" key="1">
    <source>
        <dbReference type="ARBA" id="ARBA00005094"/>
    </source>
</evidence>
<proteinExistence type="inferred from homology"/>
<feature type="binding site" evidence="9">
    <location>
        <position position="15"/>
    </location>
    <ligand>
        <name>NADPH</name>
        <dbReference type="ChEBI" id="CHEBI:57783"/>
    </ligand>
</feature>
<keyword evidence="4 9" id="KW-0521">NADP</keyword>
<evidence type="ECO:0000256" key="4">
    <source>
        <dbReference type="ARBA" id="ARBA00022857"/>
    </source>
</evidence>
<dbReference type="InterPro" id="IPR003821">
    <property type="entry name" value="DXP_reductoisomerase"/>
</dbReference>
<accession>M1M0G1</accession>
<dbReference type="RefSeq" id="WP_015238005.1">
    <property type="nucleotide sequence ID" value="NC_020285.1"/>
</dbReference>
<feature type="binding site" evidence="9">
    <location>
        <position position="154"/>
    </location>
    <ligand>
        <name>1-deoxy-D-xylulose 5-phosphate</name>
        <dbReference type="ChEBI" id="CHEBI:57792"/>
    </ligand>
</feature>
<feature type="binding site" evidence="9">
    <location>
        <position position="155"/>
    </location>
    <ligand>
        <name>1-deoxy-D-xylulose 5-phosphate</name>
        <dbReference type="ChEBI" id="CHEBI:57792"/>
    </ligand>
</feature>
<feature type="binding site" evidence="9">
    <location>
        <position position="128"/>
    </location>
    <ligand>
        <name>1-deoxy-D-xylulose 5-phosphate</name>
        <dbReference type="ChEBI" id="CHEBI:57792"/>
    </ligand>
</feature>
<dbReference type="InterPro" id="IPR026877">
    <property type="entry name" value="DXPR_C"/>
</dbReference>
<dbReference type="KEGG" id="kbt:BCUE_0563"/>
<comment type="similarity">
    <text evidence="2 9">Belongs to the DXR family.</text>
</comment>
<dbReference type="PATRIC" id="fig|1208922.3.peg.310"/>
<evidence type="ECO:0000256" key="5">
    <source>
        <dbReference type="ARBA" id="ARBA00023002"/>
    </source>
</evidence>
<dbReference type="PANTHER" id="PTHR30525">
    <property type="entry name" value="1-DEOXY-D-XYLULOSE 5-PHOSPHATE REDUCTOISOMERASE"/>
    <property type="match status" value="1"/>
</dbReference>
<dbReference type="Pfam" id="PF02670">
    <property type="entry name" value="DXP_reductoisom"/>
    <property type="match status" value="1"/>
</dbReference>
<keyword evidence="5 9" id="KW-0560">Oxidoreductase</keyword>
<keyword evidence="7 9" id="KW-0414">Isoprene biosynthesis</keyword>
<feature type="binding site" evidence="9">
    <location>
        <position position="13"/>
    </location>
    <ligand>
        <name>NADPH</name>
        <dbReference type="ChEBI" id="CHEBI:57783"/>
    </ligand>
</feature>
<dbReference type="UniPathway" id="UPA00056">
    <property type="reaction ID" value="UER00092"/>
</dbReference>
<feature type="binding site" evidence="9">
    <location>
        <position position="228"/>
    </location>
    <ligand>
        <name>1-deoxy-D-xylulose 5-phosphate</name>
        <dbReference type="ChEBI" id="CHEBI:57792"/>
    </ligand>
</feature>
<evidence type="ECO:0000256" key="7">
    <source>
        <dbReference type="ARBA" id="ARBA00023229"/>
    </source>
</evidence>
<feature type="binding site" evidence="9">
    <location>
        <position position="155"/>
    </location>
    <ligand>
        <name>Mn(2+)</name>
        <dbReference type="ChEBI" id="CHEBI:29035"/>
    </ligand>
</feature>
<dbReference type="InterPro" id="IPR013644">
    <property type="entry name" value="DXP_reductoisomerase_C"/>
</dbReference>
<evidence type="ECO:0000256" key="6">
    <source>
        <dbReference type="ARBA" id="ARBA00023211"/>
    </source>
</evidence>
<reference evidence="13 14" key="1">
    <citation type="journal article" date="2013" name="Genome Biol. Evol.">
        <title>Genome evolution and phylogenomic analysis of candidatus kinetoplastibacterium, the betaproteobacterial endosymbionts of strigomonas and angomonas.</title>
        <authorList>
            <person name="Alves J.M."/>
            <person name="Serrano M.G."/>
            <person name="Maia da Silva F."/>
            <person name="Voegtly L.J."/>
            <person name="Matveyev A.V."/>
            <person name="Teixeira M.M."/>
            <person name="Camargo E.P."/>
            <person name="Buck G.A."/>
        </authorList>
    </citation>
    <scope>NUCLEOTIDE SEQUENCE [LARGE SCALE GENOMIC DNA]</scope>
    <source>
        <strain evidence="13 14">TCC012E</strain>
    </source>
</reference>
<comment type="cofactor">
    <cofactor evidence="9">
        <name>Mg(2+)</name>
        <dbReference type="ChEBI" id="CHEBI:18420"/>
    </cofactor>
    <cofactor evidence="9">
        <name>Mn(2+)</name>
        <dbReference type="ChEBI" id="CHEBI:29035"/>
    </cofactor>
</comment>
<keyword evidence="13" id="KW-0413">Isomerase</keyword>
<dbReference type="HOGENOM" id="CLU_035714_0_1_4"/>
<comment type="catalytic activity">
    <reaction evidence="8">
        <text>2-C-methyl-D-erythritol 4-phosphate + NADP(+) = 1-deoxy-D-xylulose 5-phosphate + NADPH + H(+)</text>
        <dbReference type="Rhea" id="RHEA:13717"/>
        <dbReference type="ChEBI" id="CHEBI:15378"/>
        <dbReference type="ChEBI" id="CHEBI:57783"/>
        <dbReference type="ChEBI" id="CHEBI:57792"/>
        <dbReference type="ChEBI" id="CHEBI:58262"/>
        <dbReference type="ChEBI" id="CHEBI:58349"/>
        <dbReference type="EC" id="1.1.1.267"/>
    </reaction>
    <physiologicalReaction direction="right-to-left" evidence="8">
        <dbReference type="Rhea" id="RHEA:13719"/>
    </physiologicalReaction>
</comment>
<evidence type="ECO:0000259" key="11">
    <source>
        <dbReference type="Pfam" id="PF08436"/>
    </source>
</evidence>
<evidence type="ECO:0000256" key="3">
    <source>
        <dbReference type="ARBA" id="ARBA00022723"/>
    </source>
</evidence>
<feature type="binding site" evidence="9">
    <location>
        <position position="232"/>
    </location>
    <ligand>
        <name>1-deoxy-D-xylulose 5-phosphate</name>
        <dbReference type="ChEBI" id="CHEBI:57792"/>
    </ligand>
</feature>
<sequence>MSALRRVFIFGSTGSIGKKTLEIIDAFHGEIEVFGLSAYSKIDDLVAQAIKYKVKVVVVPNVRAKEHFYEKWIDKNSIPKLLLGPESLVDMAYDTSYDTVIAAIVGIAGLASALAAAKSGKRILLANKEVLVVAGSLFMQYVADNNAEIIPIDSEHNAIFQCLCDNNIGIDFKKIENTIRRIVLTASGGPFRTHDLERLQAITPEQACLHPSWDMGRKISVDSSTMINKGFEVIETHWLFHIPIKKIEIIIHPQSIIHSMVEYIDGSILAQLSKPDMGIPISYALGFPNRTKNEVGFIDFIDLRKLEFYPPDFVKFPCLSLALEALKLGQAHCIVLNAANEVAVESFLNGTIKYINIPKIIENSIEWYEQKIPYLLNNLDDILHLDMISRSFAYKICHEE</sequence>
<dbReference type="EMBL" id="CP003807">
    <property type="protein sequence ID" value="AGF49756.1"/>
    <property type="molecule type" value="Genomic_DNA"/>
</dbReference>
<keyword evidence="3 9" id="KW-0479">Metal-binding</keyword>
<evidence type="ECO:0000256" key="9">
    <source>
        <dbReference type="HAMAP-Rule" id="MF_00183"/>
    </source>
</evidence>
<feature type="binding site" evidence="9">
    <location>
        <position position="187"/>
    </location>
    <ligand>
        <name>1-deoxy-D-xylulose 5-phosphate</name>
        <dbReference type="ChEBI" id="CHEBI:57792"/>
    </ligand>
</feature>
<comment type="pathway">
    <text evidence="1 9">Isoprenoid biosynthesis; isopentenyl diphosphate biosynthesis via DXP pathway; isopentenyl diphosphate from 1-deoxy-D-xylulose 5-phosphate: step 1/6.</text>
</comment>
<feature type="binding site" evidence="9">
    <location>
        <position position="210"/>
    </location>
    <ligand>
        <name>1-deoxy-D-xylulose 5-phosphate</name>
        <dbReference type="ChEBI" id="CHEBI:57792"/>
    </ligand>
</feature>
<feature type="binding site" evidence="9">
    <location>
        <position position="127"/>
    </location>
    <ligand>
        <name>NADPH</name>
        <dbReference type="ChEBI" id="CHEBI:57783"/>
    </ligand>
</feature>
<feature type="binding site" evidence="9">
    <location>
        <position position="129"/>
    </location>
    <ligand>
        <name>NADPH</name>
        <dbReference type="ChEBI" id="CHEBI:57783"/>
    </ligand>
</feature>
<keyword evidence="9" id="KW-0460">Magnesium</keyword>
<evidence type="ECO:0000256" key="8">
    <source>
        <dbReference type="ARBA" id="ARBA00048543"/>
    </source>
</evidence>
<keyword evidence="6 9" id="KW-0464">Manganese</keyword>
<dbReference type="SUPFAM" id="SSF55347">
    <property type="entry name" value="Glyceraldehyde-3-phosphate dehydrogenase-like, C-terminal domain"/>
    <property type="match status" value="1"/>
</dbReference>
<dbReference type="InterPro" id="IPR036291">
    <property type="entry name" value="NAD(P)-bd_dom_sf"/>
</dbReference>
<feature type="domain" description="1-deoxy-D-xylulose 5-phosphate reductoisomerase N-terminal" evidence="10">
    <location>
        <begin position="7"/>
        <end position="135"/>
    </location>
</feature>
<feature type="binding site" evidence="9">
    <location>
        <position position="153"/>
    </location>
    <ligand>
        <name>Mn(2+)</name>
        <dbReference type="ChEBI" id="CHEBI:29035"/>
    </ligand>
</feature>
<feature type="domain" description="1-deoxy-D-xylulose 5-phosphate reductoisomerase C-terminal" evidence="11">
    <location>
        <begin position="149"/>
        <end position="240"/>
    </location>
</feature>
<dbReference type="FunFam" id="3.40.50.720:FF:000045">
    <property type="entry name" value="1-deoxy-D-xylulose 5-phosphate reductoisomerase"/>
    <property type="match status" value="1"/>
</dbReference>
<dbReference type="GO" id="GO:0030604">
    <property type="term" value="F:1-deoxy-D-xylulose-5-phosphate reductoisomerase activity"/>
    <property type="evidence" value="ECO:0007669"/>
    <property type="project" value="UniProtKB-UniRule"/>
</dbReference>
<evidence type="ECO:0000256" key="2">
    <source>
        <dbReference type="ARBA" id="ARBA00006825"/>
    </source>
</evidence>
<dbReference type="PANTHER" id="PTHR30525:SF0">
    <property type="entry name" value="1-DEOXY-D-XYLULOSE 5-PHOSPHATE REDUCTOISOMERASE, CHLOROPLASTIC"/>
    <property type="match status" value="1"/>
</dbReference>
<feature type="domain" description="DXP reductoisomerase C-terminal" evidence="12">
    <location>
        <begin position="272"/>
        <end position="391"/>
    </location>
</feature>
<feature type="binding site" evidence="9">
    <location>
        <position position="223"/>
    </location>
    <ligand>
        <name>1-deoxy-D-xylulose 5-phosphate</name>
        <dbReference type="ChEBI" id="CHEBI:57792"/>
    </ligand>
</feature>
<dbReference type="Proteomes" id="UP000011563">
    <property type="component" value="Chromosome"/>
</dbReference>
<evidence type="ECO:0000313" key="13">
    <source>
        <dbReference type="EMBL" id="AGF49756.1"/>
    </source>
</evidence>
<dbReference type="Gene3D" id="1.10.1740.10">
    <property type="match status" value="1"/>
</dbReference>
<feature type="binding site" evidence="9">
    <location>
        <position position="14"/>
    </location>
    <ligand>
        <name>NADPH</name>
        <dbReference type="ChEBI" id="CHEBI:57783"/>
    </ligand>
</feature>
<comment type="caution">
    <text evidence="9">Lacks conserved residue(s) required for the propagation of feature annotation.</text>
</comment>
<gene>
    <name evidence="9" type="primary">dxr</name>
    <name evidence="13" type="ORF">BCUE_0563</name>
</gene>
<feature type="binding site" evidence="9">
    <location>
        <position position="232"/>
    </location>
    <ligand>
        <name>Mn(2+)</name>
        <dbReference type="ChEBI" id="CHEBI:29035"/>
    </ligand>
</feature>
<dbReference type="PIRSF" id="PIRSF006205">
    <property type="entry name" value="Dxp_reductismrs"/>
    <property type="match status" value="1"/>
</dbReference>
<feature type="binding site" evidence="9">
    <location>
        <position position="229"/>
    </location>
    <ligand>
        <name>1-deoxy-D-xylulose 5-phosphate</name>
        <dbReference type="ChEBI" id="CHEBI:57792"/>
    </ligand>
</feature>
<dbReference type="Pfam" id="PF13288">
    <property type="entry name" value="DXPR_C"/>
    <property type="match status" value="1"/>
</dbReference>
<feature type="binding site" evidence="9">
    <location>
        <position position="16"/>
    </location>
    <ligand>
        <name>NADPH</name>
        <dbReference type="ChEBI" id="CHEBI:57783"/>
    </ligand>
</feature>
<dbReference type="GO" id="GO:0030145">
    <property type="term" value="F:manganese ion binding"/>
    <property type="evidence" value="ECO:0007669"/>
    <property type="project" value="TreeGrafter"/>
</dbReference>
<dbReference type="InterPro" id="IPR036169">
    <property type="entry name" value="DXPR_C_sf"/>
</dbReference>